<keyword evidence="2" id="KW-1185">Reference proteome</keyword>
<protein>
    <recommendedName>
        <fullName evidence="3">RxLR effector candidate protein</fullName>
    </recommendedName>
</protein>
<organism evidence="1 2">
    <name type="scientific">Hyaloperonospora arabidopsidis (strain Emoy2)</name>
    <name type="common">Downy mildew agent</name>
    <name type="synonym">Peronospora arabidopsidis</name>
    <dbReference type="NCBI Taxonomy" id="559515"/>
    <lineage>
        <taxon>Eukaryota</taxon>
        <taxon>Sar</taxon>
        <taxon>Stramenopiles</taxon>
        <taxon>Oomycota</taxon>
        <taxon>Peronosporomycetes</taxon>
        <taxon>Peronosporales</taxon>
        <taxon>Peronosporaceae</taxon>
        <taxon>Hyaloperonospora</taxon>
    </lineage>
</organism>
<accession>M4C5F9</accession>
<dbReference type="EnsemblProtists" id="HpaT814334">
    <property type="protein sequence ID" value="HpaP814334"/>
    <property type="gene ID" value="HpaG814334"/>
</dbReference>
<dbReference type="HOGENOM" id="CLU_1762292_0_0_1"/>
<reference evidence="2" key="1">
    <citation type="journal article" date="2010" name="Science">
        <title>Signatures of adaptation to obligate biotrophy in the Hyaloperonospora arabidopsidis genome.</title>
        <authorList>
            <person name="Baxter L."/>
            <person name="Tripathy S."/>
            <person name="Ishaque N."/>
            <person name="Boot N."/>
            <person name="Cabral A."/>
            <person name="Kemen E."/>
            <person name="Thines M."/>
            <person name="Ah-Fong A."/>
            <person name="Anderson R."/>
            <person name="Badejoko W."/>
            <person name="Bittner-Eddy P."/>
            <person name="Boore J.L."/>
            <person name="Chibucos M.C."/>
            <person name="Coates M."/>
            <person name="Dehal P."/>
            <person name="Delehaunty K."/>
            <person name="Dong S."/>
            <person name="Downton P."/>
            <person name="Dumas B."/>
            <person name="Fabro G."/>
            <person name="Fronick C."/>
            <person name="Fuerstenberg S.I."/>
            <person name="Fulton L."/>
            <person name="Gaulin E."/>
            <person name="Govers F."/>
            <person name="Hughes L."/>
            <person name="Humphray S."/>
            <person name="Jiang R.H."/>
            <person name="Judelson H."/>
            <person name="Kamoun S."/>
            <person name="Kyung K."/>
            <person name="Meijer H."/>
            <person name="Minx P."/>
            <person name="Morris P."/>
            <person name="Nelson J."/>
            <person name="Phuntumart V."/>
            <person name="Qutob D."/>
            <person name="Rehmany A."/>
            <person name="Rougon-Cardoso A."/>
            <person name="Ryden P."/>
            <person name="Torto-Alalibo T."/>
            <person name="Studholme D."/>
            <person name="Wang Y."/>
            <person name="Win J."/>
            <person name="Wood J."/>
            <person name="Clifton S.W."/>
            <person name="Rogers J."/>
            <person name="Van den Ackerveken G."/>
            <person name="Jones J.D."/>
            <person name="McDowell J.M."/>
            <person name="Beynon J."/>
            <person name="Tyler B.M."/>
        </authorList>
    </citation>
    <scope>NUCLEOTIDE SEQUENCE [LARGE SCALE GENOMIC DNA]</scope>
    <source>
        <strain evidence="2">Emoy2</strain>
    </source>
</reference>
<sequence>MSARIVNGRKGSGELRLMLERLQRLRYSKPLGIVSMRTSVDVTRSLYGPGWRSGFTPLSSSGVREIRCHLHFPLLVWTALYQCRRIKGRSQSSRRSPCRRGLPRIRTLIPLFYLFSAVILCKPVTFRCPIRQVRLDGRGCVRHQRSQR</sequence>
<reference evidence="1" key="2">
    <citation type="submission" date="2015-06" db="UniProtKB">
        <authorList>
            <consortium name="EnsemblProtists"/>
        </authorList>
    </citation>
    <scope>IDENTIFICATION</scope>
    <source>
        <strain evidence="1">Emoy2</strain>
    </source>
</reference>
<dbReference type="Proteomes" id="UP000011713">
    <property type="component" value="Unassembled WGS sequence"/>
</dbReference>
<proteinExistence type="predicted"/>
<name>M4C5F9_HYAAE</name>
<dbReference type="AlphaFoldDB" id="M4C5F9"/>
<evidence type="ECO:0000313" key="1">
    <source>
        <dbReference type="EnsemblProtists" id="HpaP814334"/>
    </source>
</evidence>
<dbReference type="InParanoid" id="M4C5F9"/>
<dbReference type="EMBL" id="ABWE02003911">
    <property type="status" value="NOT_ANNOTATED_CDS"/>
    <property type="molecule type" value="Genomic_DNA"/>
</dbReference>
<dbReference type="VEuPathDB" id="FungiDB:HpaG814334"/>
<evidence type="ECO:0008006" key="3">
    <source>
        <dbReference type="Google" id="ProtNLM"/>
    </source>
</evidence>
<evidence type="ECO:0000313" key="2">
    <source>
        <dbReference type="Proteomes" id="UP000011713"/>
    </source>
</evidence>